<dbReference type="InterPro" id="IPR011011">
    <property type="entry name" value="Znf_FYVE_PHD"/>
</dbReference>
<protein>
    <recommendedName>
        <fullName evidence="13">PHD finger domain-containing protein</fullName>
    </recommendedName>
</protein>
<dbReference type="KEGG" id="ssl:SS1G_07133"/>
<dbReference type="RefSeq" id="XP_001591687.1">
    <property type="nucleotide sequence ID" value="XM_001591637.1"/>
</dbReference>
<accession>A0A1D9Q613</accession>
<organism evidence="11 12">
    <name type="scientific">Sclerotinia sclerotiorum (strain ATCC 18683 / 1980 / Ss-1)</name>
    <name type="common">White mold</name>
    <name type="synonym">Whetzelinia sclerotiorum</name>
    <dbReference type="NCBI Taxonomy" id="665079"/>
    <lineage>
        <taxon>Eukaryota</taxon>
        <taxon>Fungi</taxon>
        <taxon>Dikarya</taxon>
        <taxon>Ascomycota</taxon>
        <taxon>Pezizomycotina</taxon>
        <taxon>Leotiomycetes</taxon>
        <taxon>Helotiales</taxon>
        <taxon>Sclerotiniaceae</taxon>
        <taxon>Sclerotinia</taxon>
    </lineage>
</organism>
<feature type="region of interest" description="Disordered" evidence="8">
    <location>
        <begin position="1074"/>
        <end position="1107"/>
    </location>
</feature>
<feature type="domain" description="PHD-type" evidence="9">
    <location>
        <begin position="447"/>
        <end position="497"/>
    </location>
</feature>
<dbReference type="GO" id="GO:0005634">
    <property type="term" value="C:nucleus"/>
    <property type="evidence" value="ECO:0007669"/>
    <property type="project" value="UniProtKB-SubCell"/>
</dbReference>
<dbReference type="PROSITE" id="PS50016">
    <property type="entry name" value="ZF_PHD_2"/>
    <property type="match status" value="1"/>
</dbReference>
<dbReference type="PROSITE" id="PS01359">
    <property type="entry name" value="ZF_PHD_1"/>
    <property type="match status" value="1"/>
</dbReference>
<keyword evidence="4 7" id="KW-0863">Zinc-finger</keyword>
<evidence type="ECO:0008006" key="13">
    <source>
        <dbReference type="Google" id="ProtNLM"/>
    </source>
</evidence>
<dbReference type="PANTHER" id="PTHR13793">
    <property type="entry name" value="PHD FINGER PROTEINS"/>
    <property type="match status" value="1"/>
</dbReference>
<dbReference type="GO" id="GO:0008270">
    <property type="term" value="F:zinc ion binding"/>
    <property type="evidence" value="ECO:0007669"/>
    <property type="project" value="UniProtKB-KW"/>
</dbReference>
<keyword evidence="5" id="KW-0862">Zinc</keyword>
<evidence type="ECO:0000313" key="12">
    <source>
        <dbReference type="Proteomes" id="UP000177798"/>
    </source>
</evidence>
<feature type="compositionally biased region" description="Polar residues" evidence="8">
    <location>
        <begin position="1171"/>
        <end position="1180"/>
    </location>
</feature>
<evidence type="ECO:0000259" key="10">
    <source>
        <dbReference type="PROSITE" id="PS51805"/>
    </source>
</evidence>
<dbReference type="InterPro" id="IPR050701">
    <property type="entry name" value="Histone_Mod_Regulator"/>
</dbReference>
<gene>
    <name evidence="11" type="ORF">sscle_06g051580</name>
</gene>
<evidence type="ECO:0000259" key="9">
    <source>
        <dbReference type="PROSITE" id="PS50016"/>
    </source>
</evidence>
<feature type="compositionally biased region" description="Polar residues" evidence="8">
    <location>
        <begin position="207"/>
        <end position="222"/>
    </location>
</feature>
<dbReference type="OrthoDB" id="20839at2759"/>
<evidence type="ECO:0000256" key="6">
    <source>
        <dbReference type="ARBA" id="ARBA00023242"/>
    </source>
</evidence>
<dbReference type="InterPro" id="IPR019786">
    <property type="entry name" value="Zinc_finger_PHD-type_CS"/>
</dbReference>
<dbReference type="Pfam" id="PF13832">
    <property type="entry name" value="zf-HC5HC2H_2"/>
    <property type="match status" value="1"/>
</dbReference>
<feature type="region of interest" description="Disordered" evidence="8">
    <location>
        <begin position="1140"/>
        <end position="1196"/>
    </location>
</feature>
<dbReference type="InterPro" id="IPR001965">
    <property type="entry name" value="Znf_PHD"/>
</dbReference>
<dbReference type="PANTHER" id="PTHR13793:SF107">
    <property type="entry name" value="BROMODOMAIN-CONTAINING PROTEIN HOMOLOG"/>
    <property type="match status" value="1"/>
</dbReference>
<name>A0A1D9Q613_SCLS1</name>
<dbReference type="CDD" id="cd15670">
    <property type="entry name" value="ePHD_BRPF"/>
    <property type="match status" value="1"/>
</dbReference>
<reference evidence="12" key="1">
    <citation type="journal article" date="2017" name="Genome Biol. Evol.">
        <title>The complete genome sequence of the phytopathogenic fungus Sclerotinia sclerotiorum reveals insights into the genome architecture of broad host range pathogens.</title>
        <authorList>
            <person name="Derbyshire M."/>
            <person name="Denton-Giles M."/>
            <person name="Hegedus D."/>
            <person name="Seifbarghy S."/>
            <person name="Rollins J."/>
            <person name="van Kan J."/>
            <person name="Seidl M.F."/>
            <person name="Faino L."/>
            <person name="Mbengue M."/>
            <person name="Navaud O."/>
            <person name="Raffaele S."/>
            <person name="Hammond-Kosack K."/>
            <person name="Heard S."/>
            <person name="Oliver R."/>
        </authorList>
    </citation>
    <scope>NUCLEOTIDE SEQUENCE [LARGE SCALE GENOMIC DNA]</scope>
    <source>
        <strain evidence="12">ATCC 18683 / 1980 / Ss-1</strain>
    </source>
</reference>
<dbReference type="InterPro" id="IPR034732">
    <property type="entry name" value="EPHD"/>
</dbReference>
<feature type="region of interest" description="Disordered" evidence="8">
    <location>
        <begin position="410"/>
        <end position="440"/>
    </location>
</feature>
<feature type="domain" description="PHD-type" evidence="10">
    <location>
        <begin position="501"/>
        <end position="620"/>
    </location>
</feature>
<dbReference type="CDD" id="cd15492">
    <property type="entry name" value="PHD_BRPF_JADE_like"/>
    <property type="match status" value="1"/>
</dbReference>
<dbReference type="FunFam" id="3.30.40.10:FF:000007">
    <property type="entry name" value="Bromodomain containing 1, isoform CRA_b"/>
    <property type="match status" value="1"/>
</dbReference>
<proteinExistence type="predicted"/>
<feature type="compositionally biased region" description="Low complexity" evidence="8">
    <location>
        <begin position="228"/>
        <end position="239"/>
    </location>
</feature>
<evidence type="ECO:0000256" key="5">
    <source>
        <dbReference type="ARBA" id="ARBA00022833"/>
    </source>
</evidence>
<evidence type="ECO:0000256" key="8">
    <source>
        <dbReference type="SAM" id="MobiDB-lite"/>
    </source>
</evidence>
<feature type="compositionally biased region" description="Low complexity" evidence="8">
    <location>
        <begin position="135"/>
        <end position="145"/>
    </location>
</feature>
<dbReference type="AlphaFoldDB" id="A0A1D9Q613"/>
<feature type="compositionally biased region" description="Basic and acidic residues" evidence="8">
    <location>
        <begin position="149"/>
        <end position="160"/>
    </location>
</feature>
<dbReference type="Gene3D" id="3.30.40.10">
    <property type="entry name" value="Zinc/RING finger domain, C3HC4 (zinc finger)"/>
    <property type="match status" value="2"/>
</dbReference>
<dbReference type="InterPro" id="IPR013083">
    <property type="entry name" value="Znf_RING/FYVE/PHD"/>
</dbReference>
<evidence type="ECO:0000256" key="7">
    <source>
        <dbReference type="PROSITE-ProRule" id="PRU00146"/>
    </source>
</evidence>
<evidence type="ECO:0000256" key="2">
    <source>
        <dbReference type="ARBA" id="ARBA00022723"/>
    </source>
</evidence>
<dbReference type="InterPro" id="IPR019542">
    <property type="entry name" value="Enhancer_polycomb-like_N"/>
</dbReference>
<dbReference type="SMART" id="SM00249">
    <property type="entry name" value="PHD"/>
    <property type="match status" value="2"/>
</dbReference>
<feature type="compositionally biased region" description="Polar residues" evidence="8">
    <location>
        <begin position="16"/>
        <end position="31"/>
    </location>
</feature>
<evidence type="ECO:0000256" key="1">
    <source>
        <dbReference type="ARBA" id="ARBA00004123"/>
    </source>
</evidence>
<dbReference type="EMBL" id="CP017819">
    <property type="protein sequence ID" value="APA10388.1"/>
    <property type="molecule type" value="Genomic_DNA"/>
</dbReference>
<dbReference type="SUPFAM" id="SSF57903">
    <property type="entry name" value="FYVE/PHD zinc finger"/>
    <property type="match status" value="1"/>
</dbReference>
<feature type="compositionally biased region" description="Polar residues" evidence="8">
    <location>
        <begin position="180"/>
        <end position="198"/>
    </location>
</feature>
<sequence length="1196" mass="130608">MAPTPIPGTPRRAASGSGTRSTRPKSASASNRRFENSIIKNPNTEPPKKGRYVPGGPGGGGRYVDENGQDLLLVGGTGPGGYNYIGPRGRIGRENAANGVQPVVYPRRDNRTTRTRTVLPRAQQPPMATPSRFGSSSQAAAAVAQNDGYKPREERSWEEFHPDLDINQEMICFSQEAVEGTTNSGPATPAGASQSAEASVNGKPGQANDNGESGTIASPNSATPIPLPTSISIPYTIPGTPGGGKRRPGRPPKNPEAFYAARAAANLGIPMGLTTPKTPKTPKGIHVANSTAKEKLTLPQPSFRLTNTLKKFDTPAFDQYVDKSMANVGYQESDEFIRPEQEFIKASDINFNEDLDGIGSTLGRVEYDMDEADDKWLQQYNEKRKAEGVDEVPRHIFEVTLTKIEKDWHNLERTIPKPNPKPPQTHRPRSSSAAAVNGEAQVGEEQDSKCAICDDGDCENTNAIVFCDGCDLAVHQECYGVPFIPEGQWMCRKCQLIGRSTPTCIFCPNTDGAFKQTNASKWSHLLCAMWIPEVSLGNTTFMEPVMEVEKVPKSRWKLNCYICNQNMGACVQCGNKACFTAFHVTCARRARLFLKMKNNHGTLAVLDGHAVLKAFCDKHSPPDHARENDTVAATAEARRFYKKTMRGRVWADSNEAAGMLALAHRKAGRHPEAAELNGARGSLLQYTQDIQSEEPIKGVWKLPSGAPIIPKVIFNSVEMSLQRYNLRRRREWTADCCKYWTLKREARRGAALLKRLQLQMESFSSMEITRRNFSGMGHVGRERLTRRIGFAQLLLKDINKLRELAGEVKERELKKLEAARVEKDAVDTIYFPVAHLLPPVIEKALQLDSKKAFAAGLNRLSEKLNQRFYTTTGAFSKDFGSAINIAIMDDAQQGEQKGNSAGEIERTFTKKAIIEVRDRRKLGKRIVKAVQPMLEAAIRAECDVVKTTPEDQLKVLNTLLENCLLPPEGLNGSLDAFADVGALEPSQDEDMIDVAQSGQVASEALENGVVPRLGSPDARAEDIDTDMPDVDASAHAEHDVEDVIHVAPAATPGTEHMIDPQLLDSGIEQATINGNANGITPPDTNGYTSTPEDIQLTPPTPPVSNGENVTDGADVLTNGGIPWYVKDFQPEGTSVLQEVSVENSNGSHASDDLSEMDDEDVKALAGIQDGPSEQNGTTPATKARKGKGRRKFRGFK</sequence>
<keyword evidence="3" id="KW-0677">Repeat</keyword>
<dbReference type="Pfam" id="PF10513">
    <property type="entry name" value="EPL1"/>
    <property type="match status" value="1"/>
</dbReference>
<keyword evidence="6" id="KW-0539">Nucleus</keyword>
<dbReference type="VEuPathDB" id="FungiDB:sscle_06g051580"/>
<comment type="subcellular location">
    <subcellularLocation>
        <location evidence="1">Nucleus</location>
    </subcellularLocation>
</comment>
<evidence type="ECO:0000256" key="3">
    <source>
        <dbReference type="ARBA" id="ARBA00022737"/>
    </source>
</evidence>
<feature type="region of interest" description="Disordered" evidence="8">
    <location>
        <begin position="93"/>
        <end position="160"/>
    </location>
</feature>
<feature type="region of interest" description="Disordered" evidence="8">
    <location>
        <begin position="178"/>
        <end position="255"/>
    </location>
</feature>
<evidence type="ECO:0000313" key="11">
    <source>
        <dbReference type="EMBL" id="APA10388.1"/>
    </source>
</evidence>
<dbReference type="Proteomes" id="UP000177798">
    <property type="component" value="Chromosome 6"/>
</dbReference>
<keyword evidence="2" id="KW-0479">Metal-binding</keyword>
<feature type="compositionally biased region" description="Basic residues" evidence="8">
    <location>
        <begin position="1182"/>
        <end position="1196"/>
    </location>
</feature>
<dbReference type="InterPro" id="IPR019787">
    <property type="entry name" value="Znf_PHD-finger"/>
</dbReference>
<dbReference type="Pfam" id="PF13831">
    <property type="entry name" value="PHD_2"/>
    <property type="match status" value="1"/>
</dbReference>
<evidence type="ECO:0000256" key="4">
    <source>
        <dbReference type="ARBA" id="ARBA00022771"/>
    </source>
</evidence>
<dbReference type="OMA" id="NTSKWSH"/>
<feature type="compositionally biased region" description="Gly residues" evidence="8">
    <location>
        <begin position="53"/>
        <end position="62"/>
    </location>
</feature>
<dbReference type="PROSITE" id="PS51805">
    <property type="entry name" value="EPHD"/>
    <property type="match status" value="1"/>
</dbReference>
<feature type="compositionally biased region" description="Polar residues" evidence="8">
    <location>
        <begin position="1074"/>
        <end position="1092"/>
    </location>
</feature>
<feature type="region of interest" description="Disordered" evidence="8">
    <location>
        <begin position="1"/>
        <end position="67"/>
    </location>
</feature>